<dbReference type="GeneTree" id="ENSGT00940000163288"/>
<dbReference type="GO" id="GO:0042744">
    <property type="term" value="P:hydrogen peroxide catabolic process"/>
    <property type="evidence" value="ECO:0007669"/>
    <property type="project" value="TreeGrafter"/>
</dbReference>
<dbReference type="GO" id="GO:0019825">
    <property type="term" value="F:oxygen binding"/>
    <property type="evidence" value="ECO:0007669"/>
    <property type="project" value="InterPro"/>
</dbReference>
<dbReference type="InterPro" id="IPR002339">
    <property type="entry name" value="Hemoglobin_pi"/>
</dbReference>
<dbReference type="Pfam" id="PF00042">
    <property type="entry name" value="Globin"/>
    <property type="match status" value="1"/>
</dbReference>
<dbReference type="PANTHER" id="PTHR11442:SF41">
    <property type="entry name" value="HEMOGLOBIN SUBUNIT ZETA"/>
    <property type="match status" value="1"/>
</dbReference>
<dbReference type="GeneID" id="108431955"/>
<evidence type="ECO:0000313" key="10">
    <source>
        <dbReference type="Proteomes" id="UP001501920"/>
    </source>
</evidence>
<dbReference type="CDD" id="cd08927">
    <property type="entry name" value="Hb-alpha-like"/>
    <property type="match status" value="1"/>
</dbReference>
<keyword evidence="3 7" id="KW-0349">Heme</keyword>
<evidence type="ECO:0000256" key="7">
    <source>
        <dbReference type="RuleBase" id="RU000356"/>
    </source>
</evidence>
<accession>A0A3B4DQK6</accession>
<dbReference type="Ensembl" id="ENSPNAT00000006857.2">
    <property type="protein sequence ID" value="ENSPNAP00000025740.1"/>
    <property type="gene ID" value="ENSPNAG00000010963.2"/>
</dbReference>
<dbReference type="GO" id="GO:0005506">
    <property type="term" value="F:iron ion binding"/>
    <property type="evidence" value="ECO:0007669"/>
    <property type="project" value="InterPro"/>
</dbReference>
<dbReference type="GO" id="GO:0031720">
    <property type="term" value="F:haptoglobin binding"/>
    <property type="evidence" value="ECO:0007669"/>
    <property type="project" value="TreeGrafter"/>
</dbReference>
<evidence type="ECO:0000313" key="9">
    <source>
        <dbReference type="Ensembl" id="ENSPNAP00000025740.1"/>
    </source>
</evidence>
<dbReference type="GO" id="GO:0072562">
    <property type="term" value="C:blood microparticle"/>
    <property type="evidence" value="ECO:0007669"/>
    <property type="project" value="TreeGrafter"/>
</dbReference>
<evidence type="ECO:0000256" key="2">
    <source>
        <dbReference type="ARBA" id="ARBA00022448"/>
    </source>
</evidence>
<protein>
    <recommendedName>
        <fullName evidence="8">Globin domain-containing protein</fullName>
    </recommendedName>
</protein>
<evidence type="ECO:0000259" key="8">
    <source>
        <dbReference type="PROSITE" id="PS01033"/>
    </source>
</evidence>
<dbReference type="InterPro" id="IPR002338">
    <property type="entry name" value="Hemoglobin_a-typ"/>
</dbReference>
<keyword evidence="5" id="KW-0479">Metal-binding</keyword>
<name>A0A3B4DQK6_PYGNA</name>
<dbReference type="STRING" id="42514.ENSPNAP00000025740"/>
<dbReference type="GO" id="GO:0020037">
    <property type="term" value="F:heme binding"/>
    <property type="evidence" value="ECO:0007669"/>
    <property type="project" value="InterPro"/>
</dbReference>
<dbReference type="PROSITE" id="PS01033">
    <property type="entry name" value="GLOBIN"/>
    <property type="match status" value="1"/>
</dbReference>
<dbReference type="GO" id="GO:0005344">
    <property type="term" value="F:oxygen carrier activity"/>
    <property type="evidence" value="ECO:0007669"/>
    <property type="project" value="UniProtKB-KW"/>
</dbReference>
<evidence type="ECO:0000256" key="6">
    <source>
        <dbReference type="ARBA" id="ARBA00023004"/>
    </source>
</evidence>
<keyword evidence="10" id="KW-1185">Reference proteome</keyword>
<dbReference type="AlphaFoldDB" id="A0A3B4DQK6"/>
<evidence type="ECO:0000256" key="5">
    <source>
        <dbReference type="ARBA" id="ARBA00022723"/>
    </source>
</evidence>
<dbReference type="GO" id="GO:0004601">
    <property type="term" value="F:peroxidase activity"/>
    <property type="evidence" value="ECO:0007669"/>
    <property type="project" value="TreeGrafter"/>
</dbReference>
<dbReference type="InterPro" id="IPR050056">
    <property type="entry name" value="Hemoglobin_oxygen_transport"/>
</dbReference>
<sequence>MSLSDKDKRLVKAFWAKVAPKAEVIGHDALYRMLSVYPQTKTYFSHWPDISSGSAPVKNHGKKIMGGLAEAVAKIDDLVGGLLTLSELHAFQMRVDPNNYKILTHCILVVLAVYFPEDLSPEVHLAFEKFLTNVALAMSDKYR</sequence>
<dbReference type="CTD" id="561790"/>
<dbReference type="Gene3D" id="1.10.490.10">
    <property type="entry name" value="Globins"/>
    <property type="match status" value="1"/>
</dbReference>
<keyword evidence="2 7" id="KW-0813">Transport</keyword>
<dbReference type="GO" id="GO:0031838">
    <property type="term" value="C:haptoglobin-hemoglobin complex"/>
    <property type="evidence" value="ECO:0007669"/>
    <property type="project" value="TreeGrafter"/>
</dbReference>
<dbReference type="OMA" id="ELHAFQM"/>
<evidence type="ECO:0000256" key="3">
    <source>
        <dbReference type="ARBA" id="ARBA00022617"/>
    </source>
</evidence>
<keyword evidence="4 7" id="KW-0561">Oxygen transport</keyword>
<dbReference type="RefSeq" id="XP_017560941.1">
    <property type="nucleotide sequence ID" value="XM_017705452.2"/>
</dbReference>
<dbReference type="GO" id="GO:0043177">
    <property type="term" value="F:organic acid binding"/>
    <property type="evidence" value="ECO:0007669"/>
    <property type="project" value="TreeGrafter"/>
</dbReference>
<dbReference type="PRINTS" id="PR00612">
    <property type="entry name" value="ALPHAHAEM"/>
</dbReference>
<evidence type="ECO:0000256" key="4">
    <source>
        <dbReference type="ARBA" id="ARBA00022621"/>
    </source>
</evidence>
<reference evidence="9 10" key="1">
    <citation type="submission" date="2020-10" db="EMBL/GenBank/DDBJ databases">
        <title>Pygocentrus nattereri (red-bellied piranha) genome, fPygNat1, primary haplotype.</title>
        <authorList>
            <person name="Myers G."/>
            <person name="Meyer A."/>
            <person name="Karagic N."/>
            <person name="Pippel M."/>
            <person name="Winkler S."/>
            <person name="Tracey A."/>
            <person name="Wood J."/>
            <person name="Formenti G."/>
            <person name="Howe K."/>
            <person name="Fedrigo O."/>
            <person name="Jarvis E.D."/>
        </authorList>
    </citation>
    <scope>NUCLEOTIDE SEQUENCE [LARGE SCALE GENOMIC DNA]</scope>
</reference>
<dbReference type="InterPro" id="IPR009050">
    <property type="entry name" value="Globin-like_sf"/>
</dbReference>
<reference evidence="9" key="2">
    <citation type="submission" date="2025-08" db="UniProtKB">
        <authorList>
            <consortium name="Ensembl"/>
        </authorList>
    </citation>
    <scope>IDENTIFICATION</scope>
</reference>
<dbReference type="FunFam" id="1.10.490.10:FF:000002">
    <property type="entry name" value="Hemoglobin subunit alpha"/>
    <property type="match status" value="1"/>
</dbReference>
<dbReference type="InterPro" id="IPR000971">
    <property type="entry name" value="Globin"/>
</dbReference>
<reference evidence="9" key="3">
    <citation type="submission" date="2025-09" db="UniProtKB">
        <authorList>
            <consortium name="Ensembl"/>
        </authorList>
    </citation>
    <scope>IDENTIFICATION</scope>
</reference>
<dbReference type="InterPro" id="IPR012292">
    <property type="entry name" value="Globin/Proto"/>
</dbReference>
<dbReference type="PANTHER" id="PTHR11442">
    <property type="entry name" value="HEMOGLOBIN FAMILY MEMBER"/>
    <property type="match status" value="1"/>
</dbReference>
<proteinExistence type="inferred from homology"/>
<evidence type="ECO:0000256" key="1">
    <source>
        <dbReference type="ARBA" id="ARBA00008705"/>
    </source>
</evidence>
<organism evidence="9 10">
    <name type="scientific">Pygocentrus nattereri</name>
    <name type="common">Red-bellied piranha</name>
    <dbReference type="NCBI Taxonomy" id="42514"/>
    <lineage>
        <taxon>Eukaryota</taxon>
        <taxon>Metazoa</taxon>
        <taxon>Chordata</taxon>
        <taxon>Craniata</taxon>
        <taxon>Vertebrata</taxon>
        <taxon>Euteleostomi</taxon>
        <taxon>Actinopterygii</taxon>
        <taxon>Neopterygii</taxon>
        <taxon>Teleostei</taxon>
        <taxon>Ostariophysi</taxon>
        <taxon>Characiformes</taxon>
        <taxon>Characoidei</taxon>
        <taxon>Pygocentrus</taxon>
    </lineage>
</organism>
<keyword evidence="6" id="KW-0408">Iron</keyword>
<feature type="domain" description="Globin" evidence="8">
    <location>
        <begin position="2"/>
        <end position="143"/>
    </location>
</feature>
<dbReference type="PRINTS" id="PR00815">
    <property type="entry name" value="PIHAEM"/>
</dbReference>
<dbReference type="OrthoDB" id="8751793at2759"/>
<comment type="similarity">
    <text evidence="1 7">Belongs to the globin family.</text>
</comment>
<dbReference type="SUPFAM" id="SSF46458">
    <property type="entry name" value="Globin-like"/>
    <property type="match status" value="1"/>
</dbReference>
<dbReference type="GO" id="GO:0005833">
    <property type="term" value="C:hemoglobin complex"/>
    <property type="evidence" value="ECO:0007669"/>
    <property type="project" value="InterPro"/>
</dbReference>
<dbReference type="Proteomes" id="UP001501920">
    <property type="component" value="Chromosome 13"/>
</dbReference>